<evidence type="ECO:0000313" key="3">
    <source>
        <dbReference type="Proteomes" id="UP000190339"/>
    </source>
</evidence>
<keyword evidence="1" id="KW-0472">Membrane</keyword>
<dbReference type="AlphaFoldDB" id="A0A1T5AIH0"/>
<keyword evidence="1" id="KW-1133">Transmembrane helix</keyword>
<protein>
    <submittedName>
        <fullName evidence="2">Uncharacterized protein</fullName>
    </submittedName>
</protein>
<evidence type="ECO:0000256" key="1">
    <source>
        <dbReference type="SAM" id="Phobius"/>
    </source>
</evidence>
<evidence type="ECO:0000313" key="2">
    <source>
        <dbReference type="EMBL" id="SKB34801.1"/>
    </source>
</evidence>
<sequence>MRKVLFIIGMVLALITIVNSFFTMGDTRPFFGFEMNIWVYRLIWLGLFSIILKGYLKESKKFK</sequence>
<dbReference type="OrthoDB" id="1449985at2"/>
<feature type="transmembrane region" description="Helical" evidence="1">
    <location>
        <begin position="36"/>
        <end position="56"/>
    </location>
</feature>
<organism evidence="2 3">
    <name type="scientific">Maribacter arcticus</name>
    <dbReference type="NCBI Taxonomy" id="561365"/>
    <lineage>
        <taxon>Bacteria</taxon>
        <taxon>Pseudomonadati</taxon>
        <taxon>Bacteroidota</taxon>
        <taxon>Flavobacteriia</taxon>
        <taxon>Flavobacteriales</taxon>
        <taxon>Flavobacteriaceae</taxon>
        <taxon>Maribacter</taxon>
    </lineage>
</organism>
<gene>
    <name evidence="2" type="ORF">SAMN05660866_00991</name>
</gene>
<proteinExistence type="predicted"/>
<dbReference type="STRING" id="561365.SAMN05660866_00991"/>
<dbReference type="RefSeq" id="WP_079511484.1">
    <property type="nucleotide sequence ID" value="NZ_CAXBOB010000064.1"/>
</dbReference>
<keyword evidence="3" id="KW-1185">Reference proteome</keyword>
<reference evidence="3" key="1">
    <citation type="submission" date="2017-02" db="EMBL/GenBank/DDBJ databases">
        <authorList>
            <person name="Varghese N."/>
            <person name="Submissions S."/>
        </authorList>
    </citation>
    <scope>NUCLEOTIDE SEQUENCE [LARGE SCALE GENOMIC DNA]</scope>
    <source>
        <strain evidence="3">DSM 23546</strain>
    </source>
</reference>
<dbReference type="Proteomes" id="UP000190339">
    <property type="component" value="Unassembled WGS sequence"/>
</dbReference>
<keyword evidence="1" id="KW-0812">Transmembrane</keyword>
<accession>A0A1T5AIH0</accession>
<name>A0A1T5AIH0_9FLAO</name>
<dbReference type="EMBL" id="FUYL01000002">
    <property type="protein sequence ID" value="SKB34801.1"/>
    <property type="molecule type" value="Genomic_DNA"/>
</dbReference>